<organism evidence="8 9">
    <name type="scientific">Carpinus fangiana</name>
    <dbReference type="NCBI Taxonomy" id="176857"/>
    <lineage>
        <taxon>Eukaryota</taxon>
        <taxon>Viridiplantae</taxon>
        <taxon>Streptophyta</taxon>
        <taxon>Embryophyta</taxon>
        <taxon>Tracheophyta</taxon>
        <taxon>Spermatophyta</taxon>
        <taxon>Magnoliopsida</taxon>
        <taxon>eudicotyledons</taxon>
        <taxon>Gunneridae</taxon>
        <taxon>Pentapetalae</taxon>
        <taxon>rosids</taxon>
        <taxon>fabids</taxon>
        <taxon>Fagales</taxon>
        <taxon>Betulaceae</taxon>
        <taxon>Carpinus</taxon>
    </lineage>
</organism>
<feature type="domain" description="Fe2OG dioxygenase" evidence="7">
    <location>
        <begin position="241"/>
        <end position="361"/>
    </location>
</feature>
<feature type="binding site" evidence="6">
    <location>
        <position position="259"/>
    </location>
    <ligand>
        <name>Fe cation</name>
        <dbReference type="ChEBI" id="CHEBI:24875"/>
        <note>catalytic</note>
    </ligand>
</feature>
<keyword evidence="4" id="KW-0560">Oxidoreductase</keyword>
<dbReference type="FunFam" id="2.60.120.590:FF:000020">
    <property type="entry name" value="Alpha-ketoglutarate-dependent dioxygenase alkB"/>
    <property type="match status" value="1"/>
</dbReference>
<gene>
    <name evidence="8" type="ORF">FH972_009372</name>
</gene>
<dbReference type="OrthoDB" id="6614653at2759"/>
<dbReference type="GO" id="GO:0008198">
    <property type="term" value="F:ferrous iron binding"/>
    <property type="evidence" value="ECO:0007669"/>
    <property type="project" value="TreeGrafter"/>
</dbReference>
<keyword evidence="5 6" id="KW-0408">Iron</keyword>
<dbReference type="EMBL" id="CM017323">
    <property type="protein sequence ID" value="KAE8023701.1"/>
    <property type="molecule type" value="Genomic_DNA"/>
</dbReference>
<accession>A0A5N6R4S2</accession>
<evidence type="ECO:0000256" key="3">
    <source>
        <dbReference type="ARBA" id="ARBA00022964"/>
    </source>
</evidence>
<comment type="cofactor">
    <cofactor evidence="6">
        <name>Fe(2+)</name>
        <dbReference type="ChEBI" id="CHEBI:29033"/>
    </cofactor>
    <text evidence="6">Binds 1 Fe(2+) ion per subunit.</text>
</comment>
<dbReference type="PROSITE" id="PS51471">
    <property type="entry name" value="FE2OG_OXY"/>
    <property type="match status" value="1"/>
</dbReference>
<dbReference type="InterPro" id="IPR037151">
    <property type="entry name" value="AlkB-like_sf"/>
</dbReference>
<dbReference type="PANTHER" id="PTHR16557">
    <property type="entry name" value="ALKYLATED DNA REPAIR PROTEIN ALKB-RELATED"/>
    <property type="match status" value="1"/>
</dbReference>
<dbReference type="GO" id="GO:0035515">
    <property type="term" value="F:oxidative RNA demethylase activity"/>
    <property type="evidence" value="ECO:0007669"/>
    <property type="project" value="TreeGrafter"/>
</dbReference>
<dbReference type="InterPro" id="IPR005123">
    <property type="entry name" value="Oxoglu/Fe-dep_dioxygenase_dom"/>
</dbReference>
<keyword evidence="9" id="KW-1185">Reference proteome</keyword>
<proteinExistence type="inferred from homology"/>
<feature type="binding site" evidence="6">
    <location>
        <position position="315"/>
    </location>
    <ligand>
        <name>Fe cation</name>
        <dbReference type="ChEBI" id="CHEBI:24875"/>
        <note>catalytic</note>
    </ligand>
</feature>
<evidence type="ECO:0000256" key="5">
    <source>
        <dbReference type="ARBA" id="ARBA00023004"/>
    </source>
</evidence>
<feature type="binding site" evidence="6">
    <location>
        <position position="261"/>
    </location>
    <ligand>
        <name>Fe cation</name>
        <dbReference type="ChEBI" id="CHEBI:24875"/>
        <note>catalytic</note>
    </ligand>
</feature>
<dbReference type="GO" id="GO:0035513">
    <property type="term" value="P:oxidative RNA demethylation"/>
    <property type="evidence" value="ECO:0007669"/>
    <property type="project" value="TreeGrafter"/>
</dbReference>
<evidence type="ECO:0000313" key="8">
    <source>
        <dbReference type="EMBL" id="KAE8023701.1"/>
    </source>
</evidence>
<comment type="similarity">
    <text evidence="1">Belongs to the alkB family.</text>
</comment>
<evidence type="ECO:0000256" key="4">
    <source>
        <dbReference type="ARBA" id="ARBA00023002"/>
    </source>
</evidence>
<sequence length="361" mass="40931">MYGSAKVPEDSKRTAFRKAEKKYKLYYDDTSKSSKKRRQPKQVDLSEVLDFKSILESHRQNSDLPPGVVALHSDSDRPLFYLESRPGFYFVPEALSIEEQCQLIRESLTTFPQPPNRTNHNAFYGPLHDLFVAAKEKKVLVEEASVLTSSESECNPSTSNGDVHKWKFCEEHEVSSRGNTCKSISSSALLRKLRWSTLGLQFDWSKRNYNVSLPHNKIPDDLCQLAKRMAAPAMPKGEEFHPEAAIVNYFGMADTLGGHLDDMEADWSKPIVSMSLGCKAIFLLGGKSREDPPLAMFLRSGDIVLMAGEARECFHGVPRIFTDKEHAEIVPIESQFSVEDDICFLEYIRTSRININIRQVF</sequence>
<dbReference type="Proteomes" id="UP000327013">
    <property type="component" value="Chromosome 3"/>
</dbReference>
<reference evidence="8 9" key="1">
    <citation type="submission" date="2019-06" db="EMBL/GenBank/DDBJ databases">
        <title>A chromosomal-level reference genome of Carpinus fangiana (Coryloideae, Betulaceae).</title>
        <authorList>
            <person name="Yang X."/>
            <person name="Wang Z."/>
            <person name="Zhang L."/>
            <person name="Hao G."/>
            <person name="Liu J."/>
            <person name="Yang Y."/>
        </authorList>
    </citation>
    <scope>NUCLEOTIDE SEQUENCE [LARGE SCALE GENOMIC DNA]</scope>
    <source>
        <strain evidence="8">Cfa_2016G</strain>
        <tissue evidence="8">Leaf</tissue>
    </source>
</reference>
<name>A0A5N6R4S2_9ROSI</name>
<protein>
    <recommendedName>
        <fullName evidence="7">Fe2OG dioxygenase domain-containing protein</fullName>
    </recommendedName>
</protein>
<evidence type="ECO:0000256" key="2">
    <source>
        <dbReference type="ARBA" id="ARBA00022723"/>
    </source>
</evidence>
<evidence type="ECO:0000256" key="1">
    <source>
        <dbReference type="ARBA" id="ARBA00007879"/>
    </source>
</evidence>
<dbReference type="PANTHER" id="PTHR16557:SF11">
    <property type="entry name" value="ALPHA-KETOGLUTARATE-DEPENDENT DIOXYGENASE ALKB"/>
    <property type="match status" value="1"/>
</dbReference>
<evidence type="ECO:0000313" key="9">
    <source>
        <dbReference type="Proteomes" id="UP000327013"/>
    </source>
</evidence>
<dbReference type="SUPFAM" id="SSF51197">
    <property type="entry name" value="Clavaminate synthase-like"/>
    <property type="match status" value="1"/>
</dbReference>
<dbReference type="Gene3D" id="2.60.120.590">
    <property type="entry name" value="Alpha-ketoglutarate-dependent dioxygenase AlkB-like"/>
    <property type="match status" value="1"/>
</dbReference>
<evidence type="ECO:0000256" key="6">
    <source>
        <dbReference type="PIRSR" id="PIRSR604574-2"/>
    </source>
</evidence>
<dbReference type="AlphaFoldDB" id="A0A5N6R4S2"/>
<dbReference type="GO" id="GO:0035516">
    <property type="term" value="F:broad specificity oxidative DNA demethylase activity"/>
    <property type="evidence" value="ECO:0007669"/>
    <property type="project" value="TreeGrafter"/>
</dbReference>
<dbReference type="GO" id="GO:0005737">
    <property type="term" value="C:cytoplasm"/>
    <property type="evidence" value="ECO:0007669"/>
    <property type="project" value="TreeGrafter"/>
</dbReference>
<keyword evidence="2 6" id="KW-0479">Metal-binding</keyword>
<dbReference type="InterPro" id="IPR004574">
    <property type="entry name" value="Alkb"/>
</dbReference>
<dbReference type="InterPro" id="IPR027450">
    <property type="entry name" value="AlkB-like"/>
</dbReference>
<evidence type="ECO:0000259" key="7">
    <source>
        <dbReference type="PROSITE" id="PS51471"/>
    </source>
</evidence>
<dbReference type="Pfam" id="PF13532">
    <property type="entry name" value="2OG-FeII_Oxy_2"/>
    <property type="match status" value="1"/>
</dbReference>
<keyword evidence="3" id="KW-0223">Dioxygenase</keyword>